<protein>
    <recommendedName>
        <fullName evidence="3">Amino acid transporter</fullName>
    </recommendedName>
</protein>
<organism evidence="1 2">
    <name type="scientific">Amycolatopsis rhabdoformis</name>
    <dbReference type="NCBI Taxonomy" id="1448059"/>
    <lineage>
        <taxon>Bacteria</taxon>
        <taxon>Bacillati</taxon>
        <taxon>Actinomycetota</taxon>
        <taxon>Actinomycetes</taxon>
        <taxon>Pseudonocardiales</taxon>
        <taxon>Pseudonocardiaceae</taxon>
        <taxon>Amycolatopsis</taxon>
    </lineage>
</organism>
<dbReference type="EMBL" id="CP142149">
    <property type="protein sequence ID" value="WSE30602.1"/>
    <property type="molecule type" value="Genomic_DNA"/>
</dbReference>
<reference evidence="1 2" key="1">
    <citation type="journal article" date="2015" name="Int. J. Syst. Evol. Microbiol.">
        <title>Amycolatopsis rhabdoformis sp. nov., an actinomycete isolated from a tropical forest soil.</title>
        <authorList>
            <person name="Souza W.R."/>
            <person name="Silva R.E."/>
            <person name="Goodfellow M."/>
            <person name="Busarakam K."/>
            <person name="Figueiro F.S."/>
            <person name="Ferreira D."/>
            <person name="Rodrigues-Filho E."/>
            <person name="Moraes L.A.B."/>
            <person name="Zucchi T.D."/>
        </authorList>
    </citation>
    <scope>NUCLEOTIDE SEQUENCE [LARGE SCALE GENOMIC DNA]</scope>
    <source>
        <strain evidence="1 2">NCIMB 14900</strain>
    </source>
</reference>
<sequence length="160" mass="17255">MLTAETALAILTRLHTAGTRVWLAGGWGIDALLGRQTRDHEDLDLLHRADEEPTVLAALHDFAESANLRPVRFVLSRPDGATLDLHPLHFGPDGSATQAADTTGGLFHYPADCFTTGTINGVTVPCLSVAQQLHFHDGYEPRPRDLADVAALRAVFGPQD</sequence>
<evidence type="ECO:0000313" key="1">
    <source>
        <dbReference type="EMBL" id="WSE30602.1"/>
    </source>
</evidence>
<accession>A0ABZ1I9L7</accession>
<dbReference type="InterPro" id="IPR019646">
    <property type="entry name" value="Aminoglyc_AdlTrfase"/>
</dbReference>
<dbReference type="RefSeq" id="WP_326569546.1">
    <property type="nucleotide sequence ID" value="NZ_CP142149.1"/>
</dbReference>
<evidence type="ECO:0008006" key="3">
    <source>
        <dbReference type="Google" id="ProtNLM"/>
    </source>
</evidence>
<gene>
    <name evidence="1" type="ORF">VSH64_00380</name>
</gene>
<proteinExistence type="predicted"/>
<keyword evidence="2" id="KW-1185">Reference proteome</keyword>
<dbReference type="Gene3D" id="3.30.460.40">
    <property type="match status" value="1"/>
</dbReference>
<evidence type="ECO:0000313" key="2">
    <source>
        <dbReference type="Proteomes" id="UP001330812"/>
    </source>
</evidence>
<name>A0ABZ1I9L7_9PSEU</name>
<dbReference type="Pfam" id="PF10706">
    <property type="entry name" value="Aminoglyc_resit"/>
    <property type="match status" value="1"/>
</dbReference>
<dbReference type="Proteomes" id="UP001330812">
    <property type="component" value="Chromosome"/>
</dbReference>